<evidence type="ECO:0000256" key="1">
    <source>
        <dbReference type="SAM" id="Phobius"/>
    </source>
</evidence>
<keyword evidence="1" id="KW-1133">Transmembrane helix</keyword>
<feature type="signal peptide" evidence="2">
    <location>
        <begin position="1"/>
        <end position="24"/>
    </location>
</feature>
<evidence type="ECO:0000313" key="5">
    <source>
        <dbReference type="Proteomes" id="UP000503096"/>
    </source>
</evidence>
<evidence type="ECO:0000313" key="4">
    <source>
        <dbReference type="EMBL" id="QJR16044.1"/>
    </source>
</evidence>
<dbReference type="KEGG" id="upl:DSM104440_02872"/>
<name>A0A6M4HC13_9PROT</name>
<feature type="chain" id="PRO_5026967698" description="IPTL-CTERM protein sorting domain-containing protein" evidence="2">
    <location>
        <begin position="25"/>
        <end position="996"/>
    </location>
</feature>
<feature type="domain" description="IPTL-CTERM protein sorting" evidence="3">
    <location>
        <begin position="969"/>
        <end position="995"/>
    </location>
</feature>
<feature type="transmembrane region" description="Helical" evidence="1">
    <location>
        <begin position="974"/>
        <end position="991"/>
    </location>
</feature>
<reference evidence="4 5" key="1">
    <citation type="submission" date="2020-04" db="EMBL/GenBank/DDBJ databases">
        <title>Usitatibacter rugosus gen. nov., sp. nov. and Usitatibacter palustris sp. nov., novel members of Usitatibacteraceae fam. nov. within the order Nitrosomonadales isolated from soil.</title>
        <authorList>
            <person name="Huber K.J."/>
            <person name="Neumann-Schaal M."/>
            <person name="Geppert A."/>
            <person name="Luckner M."/>
            <person name="Wanner G."/>
            <person name="Overmann J."/>
        </authorList>
    </citation>
    <scope>NUCLEOTIDE SEQUENCE [LARGE SCALE GENOMIC DNA]</scope>
    <source>
        <strain evidence="4 5">Swamp67</strain>
    </source>
</reference>
<dbReference type="Pfam" id="PF18203">
    <property type="entry name" value="IPTL-CTERM"/>
    <property type="match status" value="1"/>
</dbReference>
<dbReference type="Gene3D" id="2.120.10.70">
    <property type="entry name" value="Fucose-specific lectin"/>
    <property type="match status" value="2"/>
</dbReference>
<gene>
    <name evidence="4" type="ORF">DSM104440_02872</name>
</gene>
<proteinExistence type="predicted"/>
<dbReference type="NCBIfam" id="NF041766">
    <property type="entry name" value="choice_anch_U"/>
    <property type="match status" value="1"/>
</dbReference>
<dbReference type="EMBL" id="CP053073">
    <property type="protein sequence ID" value="QJR16044.1"/>
    <property type="molecule type" value="Genomic_DNA"/>
</dbReference>
<dbReference type="InterPro" id="IPR026442">
    <property type="entry name" value="IPTL_CTERM"/>
</dbReference>
<keyword evidence="2" id="KW-0732">Signal</keyword>
<dbReference type="InParanoid" id="A0A6M4HC13"/>
<accession>A0A6M4HC13</accession>
<dbReference type="RefSeq" id="WP_171163837.1">
    <property type="nucleotide sequence ID" value="NZ_CP053073.1"/>
</dbReference>
<organism evidence="4 5">
    <name type="scientific">Usitatibacter palustris</name>
    <dbReference type="NCBI Taxonomy" id="2732487"/>
    <lineage>
        <taxon>Bacteria</taxon>
        <taxon>Pseudomonadati</taxon>
        <taxon>Pseudomonadota</taxon>
        <taxon>Betaproteobacteria</taxon>
        <taxon>Nitrosomonadales</taxon>
        <taxon>Usitatibacteraceae</taxon>
        <taxon>Usitatibacter</taxon>
    </lineage>
</organism>
<dbReference type="AlphaFoldDB" id="A0A6M4HC13"/>
<dbReference type="InterPro" id="IPR053784">
    <property type="entry name" value="Choice_anch_U_dom"/>
</dbReference>
<keyword evidence="1" id="KW-0812">Transmembrane</keyword>
<evidence type="ECO:0000259" key="3">
    <source>
        <dbReference type="Pfam" id="PF18203"/>
    </source>
</evidence>
<dbReference type="NCBIfam" id="TIGR04174">
    <property type="entry name" value="IPTL_CTERM"/>
    <property type="match status" value="1"/>
</dbReference>
<evidence type="ECO:0000256" key="2">
    <source>
        <dbReference type="SAM" id="SignalP"/>
    </source>
</evidence>
<protein>
    <recommendedName>
        <fullName evidence="3">IPTL-CTERM protein sorting domain-containing protein</fullName>
    </recommendedName>
</protein>
<keyword evidence="5" id="KW-1185">Reference proteome</keyword>
<sequence>MRTALRIASTLAALAALFTSAPQAAPVGTAIDTTGDVGQYTSMQLNASGFPVISYFDFTNQDLKLAICESVACASPTIQVIDSVGNVGFWTSLRLDASGAPVIAYYDNTNQDMKLAVCNDALCTAPTITTIDTVVANGGEPSLQINALGFPVISYGRGLKVAVCGDPTCTTRTITTIEAGITVATVTSMQLNSSGFPVIAYHEGTAGDLKIAVCGDATCSTSTITTVDSTGVVGQSLSLALNASGFPVITYFDTTNFDQKFAACGDATCTTATIRTIEGPGNFGLSSSVRMAASGFPIFAYWSNLGVKLGQCGDATCSSPLLSLVESTATAASDVGRGVSMQLDATGRPIMSYYAQTTGDLRMARFTPAVVNSVAVPANATYGAGQNLNFTVNWSEAVTVTGTPRITLLIGATPRQATYFSGSGSSALVFRYTVAAPDTDADGITVGALSLNGGTIKDSFAFDATLTLNSVASTAAVLVETTAPAVTSVTVPANANYVTGQNLDFTINWDQATLVTGTPQLALTIGAATRTANYLSGSGGSALVFRYTVVGADNDQDGIAVGALSLNGGTIRDAATNNATLTLNSVGSTAAVLVNQSFTVTPNAGANGTIAPNTAQTVPVNGTIAFTATPSVGYTTAWTATCPGTPSGNTFTTGAITGNCSVTASFTLNSYTVTPSAGANGTIAPNTAQVVGHGGTTSFTATPGVGYTTSWAGSTCPGTPAGNTFTTGAITANCSVAASFTLNSYTVTPSLFGGNGTISPTTPQTVAHGGTTTFTVTPSLGYIPSWPFTTCPGTPSGNSFTAGPITANCTVVASFVSTANTNFSGPSATGTGTITAAITGGSVTCGFTTPQFIPLAGHAASPPAGSAPNGYNFPHGLFDFRTTLCTPGSTLTFAITYPAALPAGTQYWKYGPTPGNATPHWYTLPVTIAGATATFTITDGGLGDDDLTANGAIVDQGGPGVPGAAGTATAVPTLSEWMLIVLATLMLGFALPRRRA</sequence>
<keyword evidence="1" id="KW-0472">Membrane</keyword>
<dbReference type="Proteomes" id="UP000503096">
    <property type="component" value="Chromosome"/>
</dbReference>